<keyword evidence="12" id="KW-1185">Reference proteome</keyword>
<feature type="binding site" evidence="6">
    <location>
        <position position="398"/>
    </location>
    <ligand>
        <name>substrate</name>
    </ligand>
</feature>
<dbReference type="EMBL" id="SLWS01000001">
    <property type="protein sequence ID" value="TCO65079.1"/>
    <property type="molecule type" value="Genomic_DNA"/>
</dbReference>
<evidence type="ECO:0000256" key="2">
    <source>
        <dbReference type="ARBA" id="ARBA00022793"/>
    </source>
</evidence>
<comment type="cofactor">
    <cofactor evidence="1 6 8 9">
        <name>pyridoxal 5'-phosphate</name>
        <dbReference type="ChEBI" id="CHEBI:597326"/>
    </cofactor>
</comment>
<feature type="binding site" evidence="6">
    <location>
        <position position="398"/>
    </location>
    <ligand>
        <name>pyridoxal 5'-phosphate</name>
        <dbReference type="ChEBI" id="CHEBI:597326"/>
    </ligand>
</feature>
<organism evidence="11 12">
    <name type="scientific">Actinocrispum wychmicini</name>
    <dbReference type="NCBI Taxonomy" id="1213861"/>
    <lineage>
        <taxon>Bacteria</taxon>
        <taxon>Bacillati</taxon>
        <taxon>Actinomycetota</taxon>
        <taxon>Actinomycetes</taxon>
        <taxon>Pseudonocardiales</taxon>
        <taxon>Pseudonocardiaceae</taxon>
        <taxon>Actinocrispum</taxon>
    </lineage>
</organism>
<evidence type="ECO:0000256" key="8">
    <source>
        <dbReference type="PIRSR" id="PIRSR600183-50"/>
    </source>
</evidence>
<dbReference type="SUPFAM" id="SSF51419">
    <property type="entry name" value="PLP-binding barrel"/>
    <property type="match status" value="1"/>
</dbReference>
<keyword evidence="4 6" id="KW-0457">Lysine biosynthesis</keyword>
<feature type="binding site" evidence="6">
    <location>
        <begin position="302"/>
        <end position="305"/>
    </location>
    <ligand>
        <name>pyridoxal 5'-phosphate</name>
        <dbReference type="ChEBI" id="CHEBI:597326"/>
    </ligand>
</feature>
<keyword evidence="3 6" id="KW-0663">Pyridoxal phosphate</keyword>
<reference evidence="11 12" key="1">
    <citation type="submission" date="2019-03" db="EMBL/GenBank/DDBJ databases">
        <title>Genomic Encyclopedia of Type Strains, Phase IV (KMG-IV): sequencing the most valuable type-strain genomes for metagenomic binning, comparative biology and taxonomic classification.</title>
        <authorList>
            <person name="Goeker M."/>
        </authorList>
    </citation>
    <scope>NUCLEOTIDE SEQUENCE [LARGE SCALE GENOMIC DNA]</scope>
    <source>
        <strain evidence="11 12">DSM 45934</strain>
    </source>
</reference>
<dbReference type="AlphaFoldDB" id="A0A4R2K5F8"/>
<dbReference type="Gene3D" id="3.20.20.10">
    <property type="entry name" value="Alanine racemase"/>
    <property type="match status" value="1"/>
</dbReference>
<dbReference type="Gene3D" id="2.40.37.10">
    <property type="entry name" value="Lyase, Ornithine Decarboxylase, Chain A, domain 1"/>
    <property type="match status" value="1"/>
</dbReference>
<dbReference type="InterPro" id="IPR022653">
    <property type="entry name" value="De-COase2_pyr-phos_BS"/>
</dbReference>
<dbReference type="CDD" id="cd06828">
    <property type="entry name" value="PLPDE_III_DapDC"/>
    <property type="match status" value="1"/>
</dbReference>
<sequence length="440" mass="46765">MTLADVLPSMGKSLRAKLDQDVWPLGTSIGPDGLCVAGVSANELATRFGTPVYVLAEDEVRRRCRAYRTALPEVEVAYAGKSLTCKAVLRWVAEEGLSLDVCSAGELAVARSVGFPATRILMHGNVKTPEDLKAALAYEVDRIVVDSLDEIAQLGALARYPQRVLVRVTPGVDGHTHKAITTGVDNQKFGFPLSGGAAAEAVAAVLAQPSLRLAGLHCHIGSQVSTVAGYEEAARRMVTFMGQIRDTHGIVLRELDLGGGHAVPYLPGEPTFDLTGYAQRVRVAVSYTAATVGLPVPHLTIEPGRAVVAPAGITLYRVVTVKNGFVAVDGGMSDNMRVALYGAKYCVRLAGRQSNAPLRTVTVVGRHCEAGDVIAEDVPLPTDVHAGDLLAVPMTGAYHHSLASNYNQVCRPPIVAVRDGQSRLLVRRETEDDLLARDLG</sequence>
<evidence type="ECO:0000256" key="4">
    <source>
        <dbReference type="ARBA" id="ARBA00023154"/>
    </source>
</evidence>
<dbReference type="UniPathway" id="UPA00034">
    <property type="reaction ID" value="UER00027"/>
</dbReference>
<feature type="domain" description="Orn/DAP/Arg decarboxylase 2 N-terminal" evidence="10">
    <location>
        <begin position="58"/>
        <end position="309"/>
    </location>
</feature>
<dbReference type="InterPro" id="IPR002986">
    <property type="entry name" value="DAP_deCOOHase_LysA"/>
</dbReference>
<accession>A0A4R2K5F8</accession>
<comment type="function">
    <text evidence="6">Specifically catalyzes the decarboxylation of meso-diaminopimelate (meso-DAP) to L-lysine.</text>
</comment>
<evidence type="ECO:0000313" key="11">
    <source>
        <dbReference type="EMBL" id="TCO65079.1"/>
    </source>
</evidence>
<feature type="binding site" evidence="6">
    <location>
        <position position="369"/>
    </location>
    <ligand>
        <name>substrate</name>
    </ligand>
</feature>
<dbReference type="HAMAP" id="MF_02120">
    <property type="entry name" value="LysA"/>
    <property type="match status" value="1"/>
</dbReference>
<comment type="caution">
    <text evidence="11">The sequence shown here is derived from an EMBL/GenBank/DDBJ whole genome shotgun (WGS) entry which is preliminary data.</text>
</comment>
<comment type="subunit">
    <text evidence="6">Homodimer.</text>
</comment>
<dbReference type="PANTHER" id="PTHR43727:SF2">
    <property type="entry name" value="GROUP IV DECARBOXYLASE"/>
    <property type="match status" value="1"/>
</dbReference>
<feature type="binding site" evidence="6">
    <location>
        <position position="305"/>
    </location>
    <ligand>
        <name>substrate</name>
    </ligand>
</feature>
<dbReference type="RefSeq" id="WP_132111252.1">
    <property type="nucleotide sequence ID" value="NZ_SLWS01000001.1"/>
</dbReference>
<proteinExistence type="inferred from homology"/>
<dbReference type="InterPro" id="IPR029066">
    <property type="entry name" value="PLP-binding_barrel"/>
</dbReference>
<keyword evidence="5 6" id="KW-0456">Lyase</keyword>
<dbReference type="EC" id="4.1.1.20" evidence="6 7"/>
<protein>
    <recommendedName>
        <fullName evidence="6 7">Diaminopimelate decarboxylase</fullName>
        <shortName evidence="6">DAP decarboxylase</shortName>
        <shortName evidence="6">DAPDC</shortName>
        <ecNumber evidence="6 7">4.1.1.20</ecNumber>
    </recommendedName>
</protein>
<evidence type="ECO:0000259" key="10">
    <source>
        <dbReference type="Pfam" id="PF02784"/>
    </source>
</evidence>
<dbReference type="PRINTS" id="PR01179">
    <property type="entry name" value="ODADCRBXLASE"/>
</dbReference>
<dbReference type="SUPFAM" id="SSF50621">
    <property type="entry name" value="Alanine racemase C-terminal domain-like"/>
    <property type="match status" value="1"/>
</dbReference>
<dbReference type="GO" id="GO:0030170">
    <property type="term" value="F:pyridoxal phosphate binding"/>
    <property type="evidence" value="ECO:0007669"/>
    <property type="project" value="UniProtKB-UniRule"/>
</dbReference>
<dbReference type="FunFam" id="3.20.20.10:FF:000003">
    <property type="entry name" value="Diaminopimelate decarboxylase"/>
    <property type="match status" value="1"/>
</dbReference>
<dbReference type="PROSITE" id="PS00878">
    <property type="entry name" value="ODR_DC_2_1"/>
    <property type="match status" value="1"/>
</dbReference>
<dbReference type="OrthoDB" id="9802241at2"/>
<feature type="binding site" evidence="6">
    <location>
        <position position="337"/>
    </location>
    <ligand>
        <name>substrate</name>
    </ligand>
</feature>
<dbReference type="PRINTS" id="PR01181">
    <property type="entry name" value="DAPDCRBXLASE"/>
</dbReference>
<evidence type="ECO:0000256" key="6">
    <source>
        <dbReference type="HAMAP-Rule" id="MF_02120"/>
    </source>
</evidence>
<dbReference type="InterPro" id="IPR009006">
    <property type="entry name" value="Ala_racemase/Decarboxylase_C"/>
</dbReference>
<evidence type="ECO:0000256" key="7">
    <source>
        <dbReference type="NCBIfam" id="TIGR01048"/>
    </source>
</evidence>
<gene>
    <name evidence="6" type="primary">lysA</name>
    <name evidence="11" type="ORF">EV192_101863</name>
</gene>
<dbReference type="Proteomes" id="UP000295680">
    <property type="component" value="Unassembled WGS sequence"/>
</dbReference>
<keyword evidence="2 6" id="KW-0210">Decarboxylase</keyword>
<evidence type="ECO:0000256" key="1">
    <source>
        <dbReference type="ARBA" id="ARBA00001933"/>
    </source>
</evidence>
<dbReference type="InterPro" id="IPR000183">
    <property type="entry name" value="Orn/DAP/Arg_de-COase"/>
</dbReference>
<evidence type="ECO:0000256" key="5">
    <source>
        <dbReference type="ARBA" id="ARBA00023239"/>
    </source>
</evidence>
<dbReference type="Pfam" id="PF02784">
    <property type="entry name" value="Orn_Arg_deC_N"/>
    <property type="match status" value="1"/>
</dbReference>
<feature type="modified residue" description="N6-(pyridoxal phosphate)lysine" evidence="6 8">
    <location>
        <position position="81"/>
    </location>
</feature>
<dbReference type="NCBIfam" id="TIGR01048">
    <property type="entry name" value="lysA"/>
    <property type="match status" value="1"/>
</dbReference>
<dbReference type="InterPro" id="IPR022644">
    <property type="entry name" value="De-COase2_N"/>
</dbReference>
<comment type="catalytic activity">
    <reaction evidence="6 9">
        <text>meso-2,6-diaminopimelate + H(+) = L-lysine + CO2</text>
        <dbReference type="Rhea" id="RHEA:15101"/>
        <dbReference type="ChEBI" id="CHEBI:15378"/>
        <dbReference type="ChEBI" id="CHEBI:16526"/>
        <dbReference type="ChEBI" id="CHEBI:32551"/>
        <dbReference type="ChEBI" id="CHEBI:57791"/>
        <dbReference type="EC" id="4.1.1.20"/>
    </reaction>
</comment>
<dbReference type="GO" id="GO:0009089">
    <property type="term" value="P:lysine biosynthetic process via diaminopimelate"/>
    <property type="evidence" value="ECO:0007669"/>
    <property type="project" value="UniProtKB-UniRule"/>
</dbReference>
<evidence type="ECO:0000256" key="3">
    <source>
        <dbReference type="ARBA" id="ARBA00022898"/>
    </source>
</evidence>
<dbReference type="PANTHER" id="PTHR43727">
    <property type="entry name" value="DIAMINOPIMELATE DECARBOXYLASE"/>
    <property type="match status" value="1"/>
</dbReference>
<evidence type="ECO:0000256" key="9">
    <source>
        <dbReference type="RuleBase" id="RU003738"/>
    </source>
</evidence>
<dbReference type="GO" id="GO:0008836">
    <property type="term" value="F:diaminopimelate decarboxylase activity"/>
    <property type="evidence" value="ECO:0007669"/>
    <property type="project" value="UniProtKB-UniRule"/>
</dbReference>
<keyword evidence="6" id="KW-0028">Amino-acid biosynthesis</keyword>
<evidence type="ECO:0000313" key="12">
    <source>
        <dbReference type="Proteomes" id="UP000295680"/>
    </source>
</evidence>
<comment type="pathway">
    <text evidence="6 9">Amino-acid biosynthesis; L-lysine biosynthesis via DAP pathway; L-lysine from DL-2,6-diaminopimelate: step 1/1.</text>
</comment>
<name>A0A4R2K5F8_9PSEU</name>
<comment type="similarity">
    <text evidence="6">Belongs to the Orn/Lys/Arg decarboxylase class-II family. LysA subfamily.</text>
</comment>
<feature type="binding site" evidence="6">
    <location>
        <position position="260"/>
    </location>
    <ligand>
        <name>pyridoxal 5'-phosphate</name>
        <dbReference type="ChEBI" id="CHEBI:597326"/>
    </ligand>
</feature>
<feature type="active site" description="Proton donor" evidence="8">
    <location>
        <position position="368"/>
    </location>
</feature>
<feature type="binding site" evidence="6">
    <location>
        <position position="341"/>
    </location>
    <ligand>
        <name>substrate</name>
    </ligand>
</feature>